<evidence type="ECO:0000313" key="2">
    <source>
        <dbReference type="EMBL" id="MEW9306919.1"/>
    </source>
</evidence>
<feature type="transmembrane region" description="Helical" evidence="1">
    <location>
        <begin position="12"/>
        <end position="36"/>
    </location>
</feature>
<evidence type="ECO:0000256" key="1">
    <source>
        <dbReference type="SAM" id="Phobius"/>
    </source>
</evidence>
<comment type="caution">
    <text evidence="2">The sequence shown here is derived from an EMBL/GenBank/DDBJ whole genome shotgun (WGS) entry which is preliminary data.</text>
</comment>
<keyword evidence="1" id="KW-0472">Membrane</keyword>
<accession>A0ABV3PNM9</accession>
<name>A0ABV3PNM9_9HYPH</name>
<proteinExistence type="predicted"/>
<sequence>MAPQAPFWKRFAWMVAIWAASIATLGTVAAVIRLCLLR</sequence>
<gene>
    <name evidence="2" type="ORF">ABXS05_15310</name>
</gene>
<keyword evidence="3" id="KW-1185">Reference proteome</keyword>
<dbReference type="InterPro" id="IPR018895">
    <property type="entry name" value="DUF2474"/>
</dbReference>
<reference evidence="2 3" key="1">
    <citation type="submission" date="2024-07" db="EMBL/GenBank/DDBJ databases">
        <title>Description of Labrys sedimenti sp. nov., isolated from a diclofenac-degrading enrichment culture.</title>
        <authorList>
            <person name="Tancsics A."/>
            <person name="Csepanyi A."/>
        </authorList>
    </citation>
    <scope>NUCLEOTIDE SEQUENCE [LARGE SCALE GENOMIC DNA]</scope>
    <source>
        <strain evidence="2 3">LMG 23578</strain>
    </source>
</reference>
<dbReference type="Pfam" id="PF10617">
    <property type="entry name" value="DUF2474"/>
    <property type="match status" value="1"/>
</dbReference>
<dbReference type="Proteomes" id="UP001555786">
    <property type="component" value="Unassembled WGS sequence"/>
</dbReference>
<evidence type="ECO:0000313" key="3">
    <source>
        <dbReference type="Proteomes" id="UP001555786"/>
    </source>
</evidence>
<dbReference type="RefSeq" id="WP_311944326.1">
    <property type="nucleotide sequence ID" value="NZ_JAVSCS010000049.1"/>
</dbReference>
<dbReference type="EMBL" id="JBFNQD010000004">
    <property type="protein sequence ID" value="MEW9306919.1"/>
    <property type="molecule type" value="Genomic_DNA"/>
</dbReference>
<organism evidence="2 3">
    <name type="scientific">Labrys neptuniae</name>
    <dbReference type="NCBI Taxonomy" id="376174"/>
    <lineage>
        <taxon>Bacteria</taxon>
        <taxon>Pseudomonadati</taxon>
        <taxon>Pseudomonadota</taxon>
        <taxon>Alphaproteobacteria</taxon>
        <taxon>Hyphomicrobiales</taxon>
        <taxon>Xanthobacteraceae</taxon>
        <taxon>Labrys</taxon>
    </lineage>
</organism>
<keyword evidence="1" id="KW-1133">Transmembrane helix</keyword>
<keyword evidence="1" id="KW-0812">Transmembrane</keyword>
<protein>
    <submittedName>
        <fullName evidence="2">DUF2474 domain-containing protein</fullName>
    </submittedName>
</protein>